<keyword evidence="7" id="KW-0326">Glycosidase</keyword>
<evidence type="ECO:0000256" key="1">
    <source>
        <dbReference type="ARBA" id="ARBA00004071"/>
    </source>
</evidence>
<comment type="caution">
    <text evidence="12">The sequence shown here is derived from an EMBL/GenBank/DDBJ whole genome shotgun (WGS) entry which is preliminary data.</text>
</comment>
<accession>A0A1W0WYM2</accession>
<evidence type="ECO:0000313" key="12">
    <source>
        <dbReference type="EMBL" id="OQV20299.1"/>
    </source>
</evidence>
<evidence type="ECO:0000256" key="5">
    <source>
        <dbReference type="ARBA" id="ARBA00022801"/>
    </source>
</evidence>
<protein>
    <recommendedName>
        <fullName evidence="8">Putative alpha-L-fucosidase</fullName>
        <ecNumber evidence="3">3.2.1.51</ecNumber>
    </recommendedName>
    <alternativeName>
        <fullName evidence="9">Alpha-L-fucoside fucohydrolase</fullName>
    </alternativeName>
</protein>
<keyword evidence="6" id="KW-0325">Glycoprotein</keyword>
<dbReference type="OrthoDB" id="6039950at2759"/>
<keyword evidence="13" id="KW-1185">Reference proteome</keyword>
<reference evidence="13" key="1">
    <citation type="submission" date="2017-01" db="EMBL/GenBank/DDBJ databases">
        <title>Comparative genomics of anhydrobiosis in the tardigrade Hypsibius dujardini.</title>
        <authorList>
            <person name="Yoshida Y."/>
            <person name="Koutsovoulos G."/>
            <person name="Laetsch D."/>
            <person name="Stevens L."/>
            <person name="Kumar S."/>
            <person name="Horikawa D."/>
            <person name="Ishino K."/>
            <person name="Komine S."/>
            <person name="Tomita M."/>
            <person name="Blaxter M."/>
            <person name="Arakawa K."/>
        </authorList>
    </citation>
    <scope>NUCLEOTIDE SEQUENCE [LARGE SCALE GENOMIC DNA]</scope>
    <source>
        <strain evidence="13">Z151</strain>
    </source>
</reference>
<evidence type="ECO:0000259" key="11">
    <source>
        <dbReference type="Pfam" id="PF01120"/>
    </source>
</evidence>
<organism evidence="12 13">
    <name type="scientific">Hypsibius exemplaris</name>
    <name type="common">Freshwater tardigrade</name>
    <dbReference type="NCBI Taxonomy" id="2072580"/>
    <lineage>
        <taxon>Eukaryota</taxon>
        <taxon>Metazoa</taxon>
        <taxon>Ecdysozoa</taxon>
        <taxon>Tardigrada</taxon>
        <taxon>Eutardigrada</taxon>
        <taxon>Parachela</taxon>
        <taxon>Hypsibioidea</taxon>
        <taxon>Hypsibiidae</taxon>
        <taxon>Hypsibius</taxon>
    </lineage>
</organism>
<dbReference type="FunFam" id="3.20.20.80:FF:000027">
    <property type="entry name" value="Alpha-L-fucosidase"/>
    <property type="match status" value="1"/>
</dbReference>
<dbReference type="GO" id="GO:0016139">
    <property type="term" value="P:glycoside catabolic process"/>
    <property type="evidence" value="ECO:0007669"/>
    <property type="project" value="TreeGrafter"/>
</dbReference>
<dbReference type="PANTHER" id="PTHR10030">
    <property type="entry name" value="ALPHA-L-FUCOSIDASE"/>
    <property type="match status" value="1"/>
</dbReference>
<evidence type="ECO:0000256" key="4">
    <source>
        <dbReference type="ARBA" id="ARBA00022729"/>
    </source>
</evidence>
<evidence type="ECO:0000256" key="10">
    <source>
        <dbReference type="SAM" id="SignalP"/>
    </source>
</evidence>
<feature type="domain" description="Glycoside hydrolase family 29 N-terminal" evidence="11">
    <location>
        <begin position="19"/>
        <end position="359"/>
    </location>
</feature>
<comment type="similarity">
    <text evidence="2">Belongs to the glycosyl hydrolase 29 family.</text>
</comment>
<dbReference type="Pfam" id="PF01120">
    <property type="entry name" value="Alpha_L_fucos"/>
    <property type="match status" value="1"/>
</dbReference>
<dbReference type="GO" id="GO:0006004">
    <property type="term" value="P:fucose metabolic process"/>
    <property type="evidence" value="ECO:0007669"/>
    <property type="project" value="InterPro"/>
</dbReference>
<keyword evidence="4 10" id="KW-0732">Signal</keyword>
<dbReference type="InterPro" id="IPR018526">
    <property type="entry name" value="Glyco_hydro_29_CS"/>
</dbReference>
<evidence type="ECO:0000256" key="3">
    <source>
        <dbReference type="ARBA" id="ARBA00012662"/>
    </source>
</evidence>
<dbReference type="GO" id="GO:0004560">
    <property type="term" value="F:alpha-L-fucosidase activity"/>
    <property type="evidence" value="ECO:0007669"/>
    <property type="project" value="UniProtKB-EC"/>
</dbReference>
<evidence type="ECO:0000256" key="2">
    <source>
        <dbReference type="ARBA" id="ARBA00007951"/>
    </source>
</evidence>
<evidence type="ECO:0000256" key="9">
    <source>
        <dbReference type="ARBA" id="ARBA00081661"/>
    </source>
</evidence>
<dbReference type="Proteomes" id="UP000192578">
    <property type="component" value="Unassembled WGS sequence"/>
</dbReference>
<dbReference type="InterPro" id="IPR016286">
    <property type="entry name" value="FUC_metazoa-typ"/>
</dbReference>
<dbReference type="InterPro" id="IPR057739">
    <property type="entry name" value="Glyco_hydro_29_N"/>
</dbReference>
<dbReference type="PROSITE" id="PS00385">
    <property type="entry name" value="ALPHA_L_FUCOSIDASE"/>
    <property type="match status" value="1"/>
</dbReference>
<dbReference type="EMBL" id="MTYJ01000031">
    <property type="protein sequence ID" value="OQV20299.1"/>
    <property type="molecule type" value="Genomic_DNA"/>
</dbReference>
<feature type="chain" id="PRO_5013094072" description="Putative alpha-L-fucosidase" evidence="10">
    <location>
        <begin position="22"/>
        <end position="456"/>
    </location>
</feature>
<dbReference type="PANTHER" id="PTHR10030:SF37">
    <property type="entry name" value="ALPHA-L-FUCOSIDASE-RELATED"/>
    <property type="match status" value="1"/>
</dbReference>
<comment type="function">
    <text evidence="1">Alpha-L-fucosidase is responsible for hydrolyzing the alpha-1,6-linked fucose joined to the reducing-end N-acetylglucosamine of the carbohydrate moieties of glycoproteins.</text>
</comment>
<dbReference type="Gene3D" id="3.20.20.80">
    <property type="entry name" value="Glycosidases"/>
    <property type="match status" value="1"/>
</dbReference>
<proteinExistence type="inferred from homology"/>
<dbReference type="PRINTS" id="PR00741">
    <property type="entry name" value="GLHYDRLASE29"/>
</dbReference>
<evidence type="ECO:0000313" key="13">
    <source>
        <dbReference type="Proteomes" id="UP000192578"/>
    </source>
</evidence>
<dbReference type="EC" id="3.2.1.51" evidence="3"/>
<dbReference type="SMART" id="SM00812">
    <property type="entry name" value="Alpha_L_fucos"/>
    <property type="match status" value="1"/>
</dbReference>
<dbReference type="GO" id="GO:0005764">
    <property type="term" value="C:lysosome"/>
    <property type="evidence" value="ECO:0007669"/>
    <property type="project" value="TreeGrafter"/>
</dbReference>
<dbReference type="AlphaFoldDB" id="A0A1W0WYM2"/>
<dbReference type="InterPro" id="IPR017853">
    <property type="entry name" value="GH"/>
</dbReference>
<dbReference type="InterPro" id="IPR000933">
    <property type="entry name" value="Glyco_hydro_29"/>
</dbReference>
<keyword evidence="5" id="KW-0378">Hydrolase</keyword>
<name>A0A1W0WYM2_HYPEX</name>
<evidence type="ECO:0000256" key="7">
    <source>
        <dbReference type="ARBA" id="ARBA00023295"/>
    </source>
</evidence>
<dbReference type="SUPFAM" id="SSF51445">
    <property type="entry name" value="(Trans)glycosidases"/>
    <property type="match status" value="1"/>
</dbReference>
<feature type="signal peptide" evidence="10">
    <location>
        <begin position="1"/>
        <end position="21"/>
    </location>
</feature>
<evidence type="ECO:0000256" key="6">
    <source>
        <dbReference type="ARBA" id="ARBA00023180"/>
    </source>
</evidence>
<sequence>MRLQSAIVSVGLVTAFAVSVAENVADRYDPTWASLDTRPLPNWFDESKLGIFIHWGVYSEIGYNSEWVWWYWKGWREPIVMRYFAENFPPDMTYADFAATFRAAFFDPVEWADLIAKSGAKYVVLTAKHHEGYTLWPSNHSFNWNSMDVGPHRDLVGDLAAAIRSRTDLHFGLYHSLFEWFHPLYLQDKAAGWATQDFVRSKTLPELYEIVNSYKPEVIWSDGDWEAPFTYWNSTEFLAWLYNDSPVKNTVLVNDRWGNGMACNHGGYYTCQDKYNPGVLQPKKWENCMTLDDQSWGYRRNIREIDVLPMADLIGMLAATVSCGGNFLLNIGPSGDGTIPAIFQERLRQLGQWMDINGEAIYKTVPWSRQNDTVNSDVCYGSRSNIGFGFGSGSHSIIGFGSGFGSVLVPVPVPIPISVSVPVPVPVPVPIPLSVPVPVSVLVSVSVPVTTLNPIQ</sequence>
<evidence type="ECO:0000256" key="8">
    <source>
        <dbReference type="ARBA" id="ARBA00074133"/>
    </source>
</evidence>
<gene>
    <name evidence="12" type="ORF">BV898_05590</name>
</gene>